<evidence type="ECO:0000256" key="3">
    <source>
        <dbReference type="ARBA" id="ARBA00021009"/>
    </source>
</evidence>
<keyword evidence="7 10" id="KW-0472">Membrane</keyword>
<reference evidence="12 13" key="1">
    <citation type="submission" date="2020-02" db="EMBL/GenBank/DDBJ databases">
        <title>Relaxed selection underlies rapid genomic changes in the transitions from sociality to social parasitism in ants.</title>
        <authorList>
            <person name="Bi X."/>
        </authorList>
    </citation>
    <scope>NUCLEOTIDE SEQUENCE [LARGE SCALE GENOMIC DNA]</scope>
    <source>
        <strain evidence="12">BGI-DK2014b</strain>
        <tissue evidence="12">Whole body</tissue>
    </source>
</reference>
<dbReference type="OrthoDB" id="7700622at2759"/>
<feature type="chain" id="PRO_5032471796" description="NADH-ubiquinone oxidoreductase chain 1" evidence="11">
    <location>
        <begin position="18"/>
        <end position="109"/>
    </location>
</feature>
<feature type="transmembrane region" description="Helical" evidence="10">
    <location>
        <begin position="41"/>
        <end position="68"/>
    </location>
</feature>
<keyword evidence="9" id="KW-0520">NAD</keyword>
<evidence type="ECO:0000256" key="7">
    <source>
        <dbReference type="ARBA" id="ARBA00023136"/>
    </source>
</evidence>
<protein>
    <recommendedName>
        <fullName evidence="3">NADH-ubiquinone oxidoreductase chain 1</fullName>
    </recommendedName>
    <alternativeName>
        <fullName evidence="8">NADH dehydrogenase subunit 1</fullName>
    </alternativeName>
</protein>
<keyword evidence="13" id="KW-1185">Reference proteome</keyword>
<dbReference type="AlphaFoldDB" id="A0A836G0E7"/>
<evidence type="ECO:0000256" key="5">
    <source>
        <dbReference type="ARBA" id="ARBA00022692"/>
    </source>
</evidence>
<evidence type="ECO:0000256" key="1">
    <source>
        <dbReference type="ARBA" id="ARBA00004141"/>
    </source>
</evidence>
<comment type="similarity">
    <text evidence="2 9">Belongs to the complex I subunit 1 family.</text>
</comment>
<evidence type="ECO:0000256" key="2">
    <source>
        <dbReference type="ARBA" id="ARBA00010535"/>
    </source>
</evidence>
<dbReference type="GO" id="GO:0003954">
    <property type="term" value="F:NADH dehydrogenase activity"/>
    <property type="evidence" value="ECO:0007669"/>
    <property type="project" value="TreeGrafter"/>
</dbReference>
<evidence type="ECO:0000256" key="10">
    <source>
        <dbReference type="SAM" id="Phobius"/>
    </source>
</evidence>
<feature type="non-terminal residue" evidence="12">
    <location>
        <position position="109"/>
    </location>
</feature>
<evidence type="ECO:0000313" key="12">
    <source>
        <dbReference type="EMBL" id="KAG5329007.1"/>
    </source>
</evidence>
<keyword evidence="5 9" id="KW-0812">Transmembrane</keyword>
<keyword evidence="6 10" id="KW-1133">Transmembrane helix</keyword>
<evidence type="ECO:0000256" key="6">
    <source>
        <dbReference type="ARBA" id="ARBA00022989"/>
    </source>
</evidence>
<evidence type="ECO:0000256" key="9">
    <source>
        <dbReference type="RuleBase" id="RU000471"/>
    </source>
</evidence>
<name>A0A836G0E7_9HYME</name>
<dbReference type="PANTHER" id="PTHR11432">
    <property type="entry name" value="NADH DEHYDROGENASE SUBUNIT 1"/>
    <property type="match status" value="1"/>
</dbReference>
<evidence type="ECO:0000313" key="13">
    <source>
        <dbReference type="Proteomes" id="UP000670152"/>
    </source>
</evidence>
<gene>
    <name evidence="12" type="primary">nd1_1</name>
    <name evidence="12" type="ORF">G6Z77_0012223</name>
</gene>
<dbReference type="Pfam" id="PF00146">
    <property type="entry name" value="NADHdh"/>
    <property type="match status" value="1"/>
</dbReference>
<feature type="transmembrane region" description="Helical" evidence="10">
    <location>
        <begin position="80"/>
        <end position="106"/>
    </location>
</feature>
<sequence>MSLFLVFLLRIIAELNRTPIDFVEGESELVSGFNVEYFRGRFALIFMAEYGMIIFFRYLVVVFLIILIRGILPRIRYDELMYLCWKIILPFILNYMIFILMFKFIFVFI</sequence>
<keyword evidence="4" id="KW-0813">Transport</keyword>
<proteinExistence type="inferred from homology"/>
<evidence type="ECO:0000256" key="8">
    <source>
        <dbReference type="ARBA" id="ARBA00031024"/>
    </source>
</evidence>
<dbReference type="InterPro" id="IPR001694">
    <property type="entry name" value="NADH_UbQ_OxRdtase_su1/FPO"/>
</dbReference>
<dbReference type="Proteomes" id="UP000670152">
    <property type="component" value="Unassembled WGS sequence"/>
</dbReference>
<accession>A0A836G0E7</accession>
<keyword evidence="11" id="KW-0732">Signal</keyword>
<dbReference type="EMBL" id="JAANIB010006565">
    <property type="protein sequence ID" value="KAG5329007.1"/>
    <property type="molecule type" value="Genomic_DNA"/>
</dbReference>
<dbReference type="GO" id="GO:0005743">
    <property type="term" value="C:mitochondrial inner membrane"/>
    <property type="evidence" value="ECO:0007669"/>
    <property type="project" value="UniProtKB-SubCell"/>
</dbReference>
<dbReference type="PANTHER" id="PTHR11432:SF3">
    <property type="entry name" value="NADH-UBIQUINONE OXIDOREDUCTASE CHAIN 1"/>
    <property type="match status" value="1"/>
</dbReference>
<evidence type="ECO:0000256" key="11">
    <source>
        <dbReference type="SAM" id="SignalP"/>
    </source>
</evidence>
<dbReference type="GO" id="GO:0009060">
    <property type="term" value="P:aerobic respiration"/>
    <property type="evidence" value="ECO:0007669"/>
    <property type="project" value="TreeGrafter"/>
</dbReference>
<organism evidence="12 13">
    <name type="scientific">Acromyrmex heyeri</name>
    <dbReference type="NCBI Taxonomy" id="230685"/>
    <lineage>
        <taxon>Eukaryota</taxon>
        <taxon>Metazoa</taxon>
        <taxon>Ecdysozoa</taxon>
        <taxon>Arthropoda</taxon>
        <taxon>Hexapoda</taxon>
        <taxon>Insecta</taxon>
        <taxon>Pterygota</taxon>
        <taxon>Neoptera</taxon>
        <taxon>Endopterygota</taxon>
        <taxon>Hymenoptera</taxon>
        <taxon>Apocrita</taxon>
        <taxon>Aculeata</taxon>
        <taxon>Formicoidea</taxon>
        <taxon>Formicidae</taxon>
        <taxon>Myrmicinae</taxon>
        <taxon>Acromyrmex</taxon>
    </lineage>
</organism>
<comment type="subcellular location">
    <subcellularLocation>
        <location evidence="1">Membrane</location>
        <topology evidence="1">Multi-pass membrane protein</topology>
    </subcellularLocation>
    <subcellularLocation>
        <location evidence="9">Mitochondrion inner membrane</location>
        <topology evidence="9">Multi-pass membrane protein</topology>
    </subcellularLocation>
</comment>
<feature type="signal peptide" evidence="11">
    <location>
        <begin position="1"/>
        <end position="17"/>
    </location>
</feature>
<evidence type="ECO:0000256" key="4">
    <source>
        <dbReference type="ARBA" id="ARBA00022448"/>
    </source>
</evidence>
<feature type="non-terminal residue" evidence="12">
    <location>
        <position position="1"/>
    </location>
</feature>
<comment type="caution">
    <text evidence="12">The sequence shown here is derived from an EMBL/GenBank/DDBJ whole genome shotgun (WGS) entry which is preliminary data.</text>
</comment>